<dbReference type="Proteomes" id="UP000054560">
    <property type="component" value="Unassembled WGS sequence"/>
</dbReference>
<sequence length="133" mass="15295">MLKLADEREITCLNMAINLRLTLTDQRTTVTKAVVCNTSPDYDLIVGMGDLISLSITVTGLPTNRDPQKDQSDDNLLKPVYKPLRTVREMIPQFTKKLKNLIFENNKIKITDWAQFKFNNGYVGVRFGLLRRY</sequence>
<dbReference type="GeneID" id="25913130"/>
<dbReference type="RefSeq" id="XP_014148737.1">
    <property type="nucleotide sequence ID" value="XM_014293262.1"/>
</dbReference>
<dbReference type="EMBL" id="KQ244045">
    <property type="protein sequence ID" value="KNC74835.1"/>
    <property type="molecule type" value="Genomic_DNA"/>
</dbReference>
<dbReference type="AlphaFoldDB" id="A0A0L0FDK1"/>
<accession>A0A0L0FDK1</accession>
<reference evidence="1 2" key="1">
    <citation type="submission" date="2011-02" db="EMBL/GenBank/DDBJ databases">
        <title>The Genome Sequence of Sphaeroforma arctica JP610.</title>
        <authorList>
            <consortium name="The Broad Institute Genome Sequencing Platform"/>
            <person name="Russ C."/>
            <person name="Cuomo C."/>
            <person name="Young S.K."/>
            <person name="Zeng Q."/>
            <person name="Gargeya S."/>
            <person name="Alvarado L."/>
            <person name="Berlin A."/>
            <person name="Chapman S.B."/>
            <person name="Chen Z."/>
            <person name="Freedman E."/>
            <person name="Gellesch M."/>
            <person name="Goldberg J."/>
            <person name="Griggs A."/>
            <person name="Gujja S."/>
            <person name="Heilman E."/>
            <person name="Heiman D."/>
            <person name="Howarth C."/>
            <person name="Mehta T."/>
            <person name="Neiman D."/>
            <person name="Pearson M."/>
            <person name="Roberts A."/>
            <person name="Saif S."/>
            <person name="Shea T."/>
            <person name="Shenoy N."/>
            <person name="Sisk P."/>
            <person name="Stolte C."/>
            <person name="Sykes S."/>
            <person name="White J."/>
            <person name="Yandava C."/>
            <person name="Burger G."/>
            <person name="Gray M.W."/>
            <person name="Holland P.W.H."/>
            <person name="King N."/>
            <person name="Lang F.B.F."/>
            <person name="Roger A.J."/>
            <person name="Ruiz-Trillo I."/>
            <person name="Haas B."/>
            <person name="Nusbaum C."/>
            <person name="Birren B."/>
        </authorList>
    </citation>
    <scope>NUCLEOTIDE SEQUENCE [LARGE SCALE GENOMIC DNA]</scope>
    <source>
        <strain evidence="1 2">JP610</strain>
    </source>
</reference>
<proteinExistence type="predicted"/>
<keyword evidence="2" id="KW-1185">Reference proteome</keyword>
<evidence type="ECO:0000313" key="1">
    <source>
        <dbReference type="EMBL" id="KNC74835.1"/>
    </source>
</evidence>
<name>A0A0L0FDK1_9EUKA</name>
<evidence type="ECO:0000313" key="2">
    <source>
        <dbReference type="Proteomes" id="UP000054560"/>
    </source>
</evidence>
<protein>
    <submittedName>
        <fullName evidence="1">Uncharacterized protein</fullName>
    </submittedName>
</protein>
<gene>
    <name evidence="1" type="ORF">SARC_12626</name>
</gene>
<organism evidence="1 2">
    <name type="scientific">Sphaeroforma arctica JP610</name>
    <dbReference type="NCBI Taxonomy" id="667725"/>
    <lineage>
        <taxon>Eukaryota</taxon>
        <taxon>Ichthyosporea</taxon>
        <taxon>Ichthyophonida</taxon>
        <taxon>Sphaeroforma</taxon>
    </lineage>
</organism>